<dbReference type="InterPro" id="IPR027417">
    <property type="entry name" value="P-loop_NTPase"/>
</dbReference>
<comment type="caution">
    <text evidence="7">The sequence shown here is derived from an EMBL/GenBank/DDBJ whole genome shotgun (WGS) entry which is preliminary data.</text>
</comment>
<dbReference type="RefSeq" id="XP_067919544.1">
    <property type="nucleotide sequence ID" value="XM_068068473.1"/>
</dbReference>
<keyword evidence="3 7" id="KW-0067">ATP-binding</keyword>
<dbReference type="InterPro" id="IPR058770">
    <property type="entry name" value="PWI_ABCF3"/>
</dbReference>
<evidence type="ECO:0000256" key="1">
    <source>
        <dbReference type="ARBA" id="ARBA00022737"/>
    </source>
</evidence>
<evidence type="ECO:0000259" key="6">
    <source>
        <dbReference type="PROSITE" id="PS50893"/>
    </source>
</evidence>
<dbReference type="GO" id="GO:0016887">
    <property type="term" value="F:ATP hydrolysis activity"/>
    <property type="evidence" value="ECO:0007669"/>
    <property type="project" value="InterPro"/>
</dbReference>
<dbReference type="InterPro" id="IPR017871">
    <property type="entry name" value="ABC_transporter-like_CS"/>
</dbReference>
<dbReference type="PROSITE" id="PS00211">
    <property type="entry name" value="ABC_TRANSPORTER_1"/>
    <property type="match status" value="2"/>
</dbReference>
<evidence type="ECO:0000313" key="7">
    <source>
        <dbReference type="EMBL" id="PHJ17830.1"/>
    </source>
</evidence>
<dbReference type="GeneID" id="94431684"/>
<reference evidence="7 8" key="1">
    <citation type="journal article" date="2017" name="Int. J. Parasitol.">
        <title>The genome of the protozoan parasite Cystoisospora suis and a reverse vaccinology approach to identify vaccine candidates.</title>
        <authorList>
            <person name="Palmieri N."/>
            <person name="Shrestha A."/>
            <person name="Ruttkowski B."/>
            <person name="Beck T."/>
            <person name="Vogl C."/>
            <person name="Tomley F."/>
            <person name="Blake D.P."/>
            <person name="Joachim A."/>
        </authorList>
    </citation>
    <scope>NUCLEOTIDE SEQUENCE [LARGE SCALE GENOMIC DNA]</scope>
    <source>
        <strain evidence="7 8">Wien I</strain>
    </source>
</reference>
<protein>
    <submittedName>
        <fullName evidence="7">Atp-binding cassette sub-family f member 1</fullName>
    </submittedName>
</protein>
<feature type="region of interest" description="Disordered" evidence="5">
    <location>
        <begin position="562"/>
        <end position="605"/>
    </location>
</feature>
<dbReference type="PANTHER" id="PTHR19211:SF117">
    <property type="entry name" value="ATP-BINDING CASSETTE SUB-FAMILY F MEMBER 3"/>
    <property type="match status" value="1"/>
</dbReference>
<dbReference type="SUPFAM" id="SSF52540">
    <property type="entry name" value="P-loop containing nucleoside triphosphate hydrolases"/>
    <property type="match status" value="2"/>
</dbReference>
<feature type="region of interest" description="Disordered" evidence="5">
    <location>
        <begin position="81"/>
        <end position="139"/>
    </location>
</feature>
<feature type="domain" description="ABC transporter" evidence="6">
    <location>
        <begin position="598"/>
        <end position="825"/>
    </location>
</feature>
<sequence>MAGSESEMILGALRQVTHGRVDDGSLEYMAGMLQEEGIANLSATAAQDLIGEFLHDAGVAKNDKEAKTVCEKLLEILHKGSDNSQAGSGGKPSASAAQQLSDAPEGDKRTEDEDANQGRSNKVRDFRTPMKLGDMAGGSAGRTFDDPFLGLNQNAARGNYNAPVLHGNDPESLAAAAAAAQQQQRLQQQRERHLRQLKEWEKNKPPLPPPKRKHGDKQLRKMGEGILVDSFCVAVAGRELLKDAQLKLMKGRRYGLVGRNGIGKSTLLSALARQEIHGVDPDISIGMVEQEHLWGDETVLGAVLAVDEDRLQLLEEEQVLLKQEDQSEKVGRRLAVVYERLQEIDAANAEKTAATILSGLGFSEQMQHQKVTSLSGGWRMRVLLARCLFSDPDVLLLDEPTNHLDLEAVQWLTNYLAVPDGPADTTQMMRCGRDKIVIVVSHAREFLNDVCTDMIHFSNQMLTYYKGDFDTFESVRAAQLLQQQRQAEAQQAKIKHVQSFIDKFRYNAKRASLVQSRIKLLSKLPMLDMVAEDPSLQFNFKEPECVAPPLLQAEEVSFSYKKRAEGQDATADSSDSSNGAGETPETNSTTAGDSDNSDAGTEIRTTADGEKLIVRGLNLNVDMESRVAICGVNGSGKSTVLKLLMGLETPTKGFVHRNGKLRIGFFTQQHVDQLDLTLNAVQSLQVRYVEQTAERLSYPEANLKDEQARTYLGQFGISGLLALEPLYILSGGQKSRVAIALMAYNNPHILILDEPTNHLDLDAVQALIAALNNFKGGVLLVSHDSHLLSCVVEEIFYMDERSHKLEKFHGDFLKYRKELLKRTKAAAAAAASHA</sequence>
<dbReference type="InterPro" id="IPR003593">
    <property type="entry name" value="AAA+_ATPase"/>
</dbReference>
<dbReference type="Pfam" id="PF00005">
    <property type="entry name" value="ABC_tran"/>
    <property type="match status" value="2"/>
</dbReference>
<dbReference type="SMART" id="SM00382">
    <property type="entry name" value="AAA"/>
    <property type="match status" value="2"/>
</dbReference>
<proteinExistence type="predicted"/>
<dbReference type="PANTHER" id="PTHR19211">
    <property type="entry name" value="ATP-BINDING TRANSPORT PROTEIN-RELATED"/>
    <property type="match status" value="1"/>
</dbReference>
<keyword evidence="2" id="KW-0547">Nucleotide-binding</keyword>
<gene>
    <name evidence="7" type="ORF">CSUI_008339</name>
</gene>
<dbReference type="InterPro" id="IPR050611">
    <property type="entry name" value="ABCF"/>
</dbReference>
<evidence type="ECO:0000313" key="8">
    <source>
        <dbReference type="Proteomes" id="UP000221165"/>
    </source>
</evidence>
<dbReference type="InterPro" id="IPR032781">
    <property type="entry name" value="ABC_tran_Xtn"/>
</dbReference>
<dbReference type="EMBL" id="MIGC01004639">
    <property type="protein sequence ID" value="PHJ17830.1"/>
    <property type="molecule type" value="Genomic_DNA"/>
</dbReference>
<feature type="compositionally biased region" description="Polar residues" evidence="5">
    <location>
        <begin position="570"/>
        <end position="599"/>
    </location>
</feature>
<keyword evidence="8" id="KW-1185">Reference proteome</keyword>
<evidence type="ECO:0000256" key="3">
    <source>
        <dbReference type="ARBA" id="ARBA00022840"/>
    </source>
</evidence>
<organism evidence="7 8">
    <name type="scientific">Cystoisospora suis</name>
    <dbReference type="NCBI Taxonomy" id="483139"/>
    <lineage>
        <taxon>Eukaryota</taxon>
        <taxon>Sar</taxon>
        <taxon>Alveolata</taxon>
        <taxon>Apicomplexa</taxon>
        <taxon>Conoidasida</taxon>
        <taxon>Coccidia</taxon>
        <taxon>Eucoccidiorida</taxon>
        <taxon>Eimeriorina</taxon>
        <taxon>Sarcocystidae</taxon>
        <taxon>Cystoisospora</taxon>
    </lineage>
</organism>
<name>A0A2C6K9W0_9APIC</name>
<dbReference type="GO" id="GO:0005524">
    <property type="term" value="F:ATP binding"/>
    <property type="evidence" value="ECO:0007669"/>
    <property type="project" value="UniProtKB-KW"/>
</dbReference>
<keyword evidence="1" id="KW-0677">Repeat</keyword>
<dbReference type="InterPro" id="IPR003439">
    <property type="entry name" value="ABC_transporter-like_ATP-bd"/>
</dbReference>
<dbReference type="AlphaFoldDB" id="A0A2C6K9W0"/>
<dbReference type="Gene3D" id="3.40.50.300">
    <property type="entry name" value="P-loop containing nucleotide triphosphate hydrolases"/>
    <property type="match status" value="2"/>
</dbReference>
<feature type="domain" description="ABC transporter" evidence="6">
    <location>
        <begin position="226"/>
        <end position="491"/>
    </location>
</feature>
<dbReference type="Pfam" id="PF26051">
    <property type="entry name" value="PWI_ABCF3"/>
    <property type="match status" value="1"/>
</dbReference>
<dbReference type="OrthoDB" id="2110130at2759"/>
<dbReference type="Proteomes" id="UP000221165">
    <property type="component" value="Unassembled WGS sequence"/>
</dbReference>
<evidence type="ECO:0000256" key="2">
    <source>
        <dbReference type="ARBA" id="ARBA00022741"/>
    </source>
</evidence>
<evidence type="ECO:0000256" key="4">
    <source>
        <dbReference type="ARBA" id="ARBA00022990"/>
    </source>
</evidence>
<evidence type="ECO:0000256" key="5">
    <source>
        <dbReference type="SAM" id="MobiDB-lite"/>
    </source>
</evidence>
<keyword evidence="4" id="KW-0007">Acetylation</keyword>
<dbReference type="Pfam" id="PF12848">
    <property type="entry name" value="ABC_tran_Xtn"/>
    <property type="match status" value="1"/>
</dbReference>
<dbReference type="VEuPathDB" id="ToxoDB:CSUI_008339"/>
<dbReference type="PROSITE" id="PS50893">
    <property type="entry name" value="ABC_TRANSPORTER_2"/>
    <property type="match status" value="2"/>
</dbReference>
<dbReference type="FunFam" id="3.40.50.300:FF:000011">
    <property type="entry name" value="Putative ABC transporter ATP-binding component"/>
    <property type="match status" value="1"/>
</dbReference>
<dbReference type="CDD" id="cd03221">
    <property type="entry name" value="ABCF_EF-3"/>
    <property type="match status" value="2"/>
</dbReference>
<accession>A0A2C6K9W0</accession>
<dbReference type="FunFam" id="3.40.50.300:FF:001197">
    <property type="entry name" value="Putative ATP-binding cassette family ATPase"/>
    <property type="match status" value="1"/>
</dbReference>
<feature type="region of interest" description="Disordered" evidence="5">
    <location>
        <begin position="198"/>
        <end position="217"/>
    </location>
</feature>